<reference evidence="2" key="1">
    <citation type="submission" date="2018-11" db="EMBL/GenBank/DDBJ databases">
        <title>Proposal to divide the Flavobacteriaceae and reorganize its genera based on Amino Acid Identity values calculated from whole genome sequences.</title>
        <authorList>
            <person name="Nicholson A.C."/>
            <person name="Gulvik C.A."/>
            <person name="Whitney A.M."/>
            <person name="Humrighouse B.W."/>
            <person name="Bell M."/>
            <person name="Holmes B."/>
            <person name="Steigerwalt A.G."/>
            <person name="Villarma A."/>
            <person name="Sheth M."/>
            <person name="Batra D."/>
            <person name="Pryor J."/>
            <person name="Bernardet J.-F."/>
            <person name="Hugo C."/>
            <person name="Kampfer P."/>
            <person name="Newman J."/>
            <person name="McQuiston J.R."/>
        </authorList>
    </citation>
    <scope>NUCLEOTIDE SEQUENCE [LARGE SCALE GENOMIC DNA]</scope>
    <source>
        <strain evidence="2">G0229</strain>
    </source>
</reference>
<dbReference type="RefSeq" id="WP_123869920.1">
    <property type="nucleotide sequence ID" value="NZ_CP033932.1"/>
</dbReference>
<sequence>MIRTFNILLLAIITISYSCKKDNHKAIVQPTENIAVPVQNTPIKSIDTPNGWEGVYHFEASNKDEIKTSYDITIKSLNDISIQINEGGDKESYSHIKAEVLNDDKIKLVFNPSLEDEMGIIYIEKSDNTYLISGYPIYFINPGNNEMPLIKEK</sequence>
<name>A0A3G6T615_9FLAO</name>
<keyword evidence="2" id="KW-1185">Reference proteome</keyword>
<dbReference type="Proteomes" id="UP000271193">
    <property type="component" value="Chromosome"/>
</dbReference>
<evidence type="ECO:0000313" key="1">
    <source>
        <dbReference type="EMBL" id="AZB24765.1"/>
    </source>
</evidence>
<protein>
    <submittedName>
        <fullName evidence="1">Uncharacterized protein</fullName>
    </submittedName>
</protein>
<dbReference type="AlphaFoldDB" id="A0A3G6T615"/>
<gene>
    <name evidence="1" type="ORF">EG339_09245</name>
</gene>
<dbReference type="KEGG" id="cben:EG339_09245"/>
<dbReference type="EMBL" id="CP033932">
    <property type="protein sequence ID" value="AZB24765.1"/>
    <property type="molecule type" value="Genomic_DNA"/>
</dbReference>
<accession>A0A3G6T615</accession>
<organism evidence="1 2">
    <name type="scientific">Chryseobacterium bernardetii</name>
    <dbReference type="NCBI Taxonomy" id="1241978"/>
    <lineage>
        <taxon>Bacteria</taxon>
        <taxon>Pseudomonadati</taxon>
        <taxon>Bacteroidota</taxon>
        <taxon>Flavobacteriia</taxon>
        <taxon>Flavobacteriales</taxon>
        <taxon>Weeksellaceae</taxon>
        <taxon>Chryseobacterium group</taxon>
        <taxon>Chryseobacterium</taxon>
    </lineage>
</organism>
<dbReference type="PROSITE" id="PS51257">
    <property type="entry name" value="PROKAR_LIPOPROTEIN"/>
    <property type="match status" value="1"/>
</dbReference>
<proteinExistence type="predicted"/>
<dbReference type="GeneID" id="99064994"/>
<evidence type="ECO:0000313" key="2">
    <source>
        <dbReference type="Proteomes" id="UP000271193"/>
    </source>
</evidence>